<dbReference type="PROSITE" id="PS50878">
    <property type="entry name" value="RT_POL"/>
    <property type="match status" value="1"/>
</dbReference>
<proteinExistence type="predicted"/>
<sequence>IRIDFKKFFPSIKPRDLFRILQKNEKWKSISKEDKSFIEDCLFVKIGNKKELAIGAPSSPIISNVIMYALDLQIQKLSKSISLNSVYTRYADDIIFSTNLKGGCSKFFVALRDLVKKTKIPNLEINTEKTKFTSRKTRRVVTGLFITPDGSISIGRSEKRYIRKLLYDFKNNIIVEEKGKYLSGYLSYILDVEPEFYNRLALKYSAEIVNKALRINGVIH</sequence>
<dbReference type="AlphaFoldDB" id="X1BNT3"/>
<protein>
    <recommendedName>
        <fullName evidence="1">Reverse transcriptase domain-containing protein</fullName>
    </recommendedName>
</protein>
<evidence type="ECO:0000313" key="2">
    <source>
        <dbReference type="EMBL" id="GAG97544.1"/>
    </source>
</evidence>
<name>X1BNT3_9ZZZZ</name>
<dbReference type="Pfam" id="PF00078">
    <property type="entry name" value="RVT_1"/>
    <property type="match status" value="1"/>
</dbReference>
<feature type="non-terminal residue" evidence="2">
    <location>
        <position position="1"/>
    </location>
</feature>
<dbReference type="EMBL" id="BART01027808">
    <property type="protein sequence ID" value="GAG97544.1"/>
    <property type="molecule type" value="Genomic_DNA"/>
</dbReference>
<dbReference type="InterPro" id="IPR043502">
    <property type="entry name" value="DNA/RNA_pol_sf"/>
</dbReference>
<dbReference type="InterPro" id="IPR051083">
    <property type="entry name" value="GrpII_Intron_Splice-Mob/Def"/>
</dbReference>
<reference evidence="2" key="1">
    <citation type="journal article" date="2014" name="Front. Microbiol.">
        <title>High frequency of phylogenetically diverse reductive dehalogenase-homologous genes in deep subseafloor sedimentary metagenomes.</title>
        <authorList>
            <person name="Kawai M."/>
            <person name="Futagami T."/>
            <person name="Toyoda A."/>
            <person name="Takaki Y."/>
            <person name="Nishi S."/>
            <person name="Hori S."/>
            <person name="Arai W."/>
            <person name="Tsubouchi T."/>
            <person name="Morono Y."/>
            <person name="Uchiyama I."/>
            <person name="Ito T."/>
            <person name="Fujiyama A."/>
            <person name="Inagaki F."/>
            <person name="Takami H."/>
        </authorList>
    </citation>
    <scope>NUCLEOTIDE SEQUENCE</scope>
    <source>
        <strain evidence="2">Expedition CK06-06</strain>
    </source>
</reference>
<evidence type="ECO:0000259" key="1">
    <source>
        <dbReference type="PROSITE" id="PS50878"/>
    </source>
</evidence>
<dbReference type="InterPro" id="IPR000477">
    <property type="entry name" value="RT_dom"/>
</dbReference>
<feature type="domain" description="Reverse transcriptase" evidence="1">
    <location>
        <begin position="1"/>
        <end position="146"/>
    </location>
</feature>
<accession>X1BNT3</accession>
<dbReference type="PANTHER" id="PTHR34047:SF7">
    <property type="entry name" value="RNA-DIRECTED DNA POLYMERASE"/>
    <property type="match status" value="1"/>
</dbReference>
<dbReference type="PANTHER" id="PTHR34047">
    <property type="entry name" value="NUCLEAR INTRON MATURASE 1, MITOCHONDRIAL-RELATED"/>
    <property type="match status" value="1"/>
</dbReference>
<gene>
    <name evidence="2" type="ORF">S01H4_49199</name>
</gene>
<dbReference type="SUPFAM" id="SSF56672">
    <property type="entry name" value="DNA/RNA polymerases"/>
    <property type="match status" value="1"/>
</dbReference>
<comment type="caution">
    <text evidence="2">The sequence shown here is derived from an EMBL/GenBank/DDBJ whole genome shotgun (WGS) entry which is preliminary data.</text>
</comment>
<organism evidence="2">
    <name type="scientific">marine sediment metagenome</name>
    <dbReference type="NCBI Taxonomy" id="412755"/>
    <lineage>
        <taxon>unclassified sequences</taxon>
        <taxon>metagenomes</taxon>
        <taxon>ecological metagenomes</taxon>
    </lineage>
</organism>